<gene>
    <name evidence="4" type="ORF">FIBSPDRAFT_860327</name>
</gene>
<feature type="compositionally biased region" description="Acidic residues" evidence="2">
    <location>
        <begin position="242"/>
        <end position="258"/>
    </location>
</feature>
<dbReference type="InterPro" id="IPR019416">
    <property type="entry name" value="NCBP3"/>
</dbReference>
<feature type="compositionally biased region" description="Basic and acidic residues" evidence="2">
    <location>
        <begin position="213"/>
        <end position="237"/>
    </location>
</feature>
<dbReference type="EMBL" id="KV417545">
    <property type="protein sequence ID" value="KZP21710.1"/>
    <property type="molecule type" value="Genomic_DNA"/>
</dbReference>
<evidence type="ECO:0000313" key="4">
    <source>
        <dbReference type="EMBL" id="KZP21710.1"/>
    </source>
</evidence>
<dbReference type="GO" id="GO:0000340">
    <property type="term" value="F:RNA 7-methylguanosine cap binding"/>
    <property type="evidence" value="ECO:0007669"/>
    <property type="project" value="InterPro"/>
</dbReference>
<feature type="region of interest" description="Disordered" evidence="2">
    <location>
        <begin position="213"/>
        <end position="363"/>
    </location>
</feature>
<dbReference type="Pfam" id="PF10309">
    <property type="entry name" value="NCBP3"/>
    <property type="match status" value="1"/>
</dbReference>
<dbReference type="GO" id="GO:0003729">
    <property type="term" value="F:mRNA binding"/>
    <property type="evidence" value="ECO:0007669"/>
    <property type="project" value="InterPro"/>
</dbReference>
<keyword evidence="1" id="KW-0694">RNA-binding</keyword>
<dbReference type="AlphaFoldDB" id="A0A166KAN8"/>
<evidence type="ECO:0000256" key="2">
    <source>
        <dbReference type="SAM" id="MobiDB-lite"/>
    </source>
</evidence>
<dbReference type="Proteomes" id="UP000076532">
    <property type="component" value="Unassembled WGS sequence"/>
</dbReference>
<name>A0A166KAN8_9AGAM</name>
<keyword evidence="5" id="KW-1185">Reference proteome</keyword>
<organism evidence="4 5">
    <name type="scientific">Athelia psychrophila</name>
    <dbReference type="NCBI Taxonomy" id="1759441"/>
    <lineage>
        <taxon>Eukaryota</taxon>
        <taxon>Fungi</taxon>
        <taxon>Dikarya</taxon>
        <taxon>Basidiomycota</taxon>
        <taxon>Agaricomycotina</taxon>
        <taxon>Agaricomycetes</taxon>
        <taxon>Agaricomycetidae</taxon>
        <taxon>Atheliales</taxon>
        <taxon>Atheliaceae</taxon>
        <taxon>Athelia</taxon>
    </lineage>
</organism>
<proteinExistence type="predicted"/>
<evidence type="ECO:0000256" key="1">
    <source>
        <dbReference type="ARBA" id="ARBA00022884"/>
    </source>
</evidence>
<dbReference type="STRING" id="436010.A0A166KAN8"/>
<sequence>MDIAADTPVIAEEFTETLNYEEVPYEEQLPSLAERIGKNKVYLLEDSSIAKGSKRKHGSEETEDVVVDEDGDAEMEEDPTLRPTALLFTGSPIAHLPTARLFAYATHFDAKPLGLEWVSDNTCVFVFESKAAARAAHSGLQKSASEEADEEGLLTAQPIPVAIWPPEQRINATLGTGEGLKGIIKMRRAKVDDVKKKGAKKESDFYRRYGETAGKEIGGERPEAPAKRRRRDEREDGLTAEQLDDELDNFLADDDPEPEAPRSPPSRMYSDQIANDGRTLLERTRDLPVDLSSRITARLPRRARERDAAPGERPANGRSREHAPREGRSRGGRERKERTAERPKKSQQDLDDELDAFLSEPRT</sequence>
<accession>A0A166KAN8</accession>
<feature type="compositionally biased region" description="Basic and acidic residues" evidence="2">
    <location>
        <begin position="318"/>
        <end position="348"/>
    </location>
</feature>
<evidence type="ECO:0000313" key="5">
    <source>
        <dbReference type="Proteomes" id="UP000076532"/>
    </source>
</evidence>
<reference evidence="4 5" key="1">
    <citation type="journal article" date="2016" name="Mol. Biol. Evol.">
        <title>Comparative Genomics of Early-Diverging Mushroom-Forming Fungi Provides Insights into the Origins of Lignocellulose Decay Capabilities.</title>
        <authorList>
            <person name="Nagy L.G."/>
            <person name="Riley R."/>
            <person name="Tritt A."/>
            <person name="Adam C."/>
            <person name="Daum C."/>
            <person name="Floudas D."/>
            <person name="Sun H."/>
            <person name="Yadav J.S."/>
            <person name="Pangilinan J."/>
            <person name="Larsson K.H."/>
            <person name="Matsuura K."/>
            <person name="Barry K."/>
            <person name="Labutti K."/>
            <person name="Kuo R."/>
            <person name="Ohm R.A."/>
            <person name="Bhattacharya S.S."/>
            <person name="Shirouzu T."/>
            <person name="Yoshinaga Y."/>
            <person name="Martin F.M."/>
            <person name="Grigoriev I.V."/>
            <person name="Hibbett D.S."/>
        </authorList>
    </citation>
    <scope>NUCLEOTIDE SEQUENCE [LARGE SCALE GENOMIC DNA]</scope>
    <source>
        <strain evidence="4 5">CBS 109695</strain>
    </source>
</reference>
<dbReference type="Pfam" id="PF13865">
    <property type="entry name" value="FoP_duplication"/>
    <property type="match status" value="1"/>
</dbReference>
<feature type="domain" description="Chromatin target of PRMT1 protein C-terminal" evidence="3">
    <location>
        <begin position="304"/>
        <end position="360"/>
    </location>
</feature>
<feature type="compositionally biased region" description="Basic and acidic residues" evidence="2">
    <location>
        <begin position="279"/>
        <end position="288"/>
    </location>
</feature>
<dbReference type="InterPro" id="IPR025715">
    <property type="entry name" value="FoP_C"/>
</dbReference>
<protein>
    <recommendedName>
        <fullName evidence="3">Chromatin target of PRMT1 protein C-terminal domain-containing protein</fullName>
    </recommendedName>
</protein>
<dbReference type="OrthoDB" id="422106at2759"/>
<evidence type="ECO:0000259" key="3">
    <source>
        <dbReference type="Pfam" id="PF13865"/>
    </source>
</evidence>